<protein>
    <submittedName>
        <fullName evidence="1">Heavy metal transport/detoxification protein</fullName>
    </submittedName>
</protein>
<accession>A0A0V7ZGM1</accession>
<evidence type="ECO:0000313" key="1">
    <source>
        <dbReference type="EMBL" id="KST63705.1"/>
    </source>
</evidence>
<dbReference type="SUPFAM" id="SSF55008">
    <property type="entry name" value="HMA, heavy metal-associated domain"/>
    <property type="match status" value="1"/>
</dbReference>
<evidence type="ECO:0000313" key="2">
    <source>
        <dbReference type="EMBL" id="KST63802.1"/>
    </source>
</evidence>
<organism evidence="1 3">
    <name type="scientific">Mastigocoleus testarum BC008</name>
    <dbReference type="NCBI Taxonomy" id="371196"/>
    <lineage>
        <taxon>Bacteria</taxon>
        <taxon>Bacillati</taxon>
        <taxon>Cyanobacteriota</taxon>
        <taxon>Cyanophyceae</taxon>
        <taxon>Nostocales</taxon>
        <taxon>Hapalosiphonaceae</taxon>
        <taxon>Mastigocoleus</taxon>
    </lineage>
</organism>
<dbReference type="GO" id="GO:0046872">
    <property type="term" value="F:metal ion binding"/>
    <property type="evidence" value="ECO:0007669"/>
    <property type="project" value="InterPro"/>
</dbReference>
<dbReference type="InterPro" id="IPR036163">
    <property type="entry name" value="HMA_dom_sf"/>
</dbReference>
<evidence type="ECO:0000313" key="3">
    <source>
        <dbReference type="Proteomes" id="UP000053372"/>
    </source>
</evidence>
<dbReference type="AlphaFoldDB" id="A0A0V7ZGM1"/>
<reference evidence="1 3" key="1">
    <citation type="journal article" date="2015" name="Genome Announc.">
        <title>Draft Genome of the Euendolithic (true boring) Cyanobacterium Mastigocoleus testarum strain BC008.</title>
        <authorList>
            <person name="Guida B.S."/>
            <person name="Garcia-Pichel F."/>
        </authorList>
    </citation>
    <scope>NUCLEOTIDE SEQUENCE [LARGE SCALE GENOMIC DNA]</scope>
    <source>
        <strain evidence="1 3">BC008</strain>
    </source>
</reference>
<comment type="caution">
    <text evidence="1">The sequence shown here is derived from an EMBL/GenBank/DDBJ whole genome shotgun (WGS) entry which is preliminary data.</text>
</comment>
<gene>
    <name evidence="1" type="ORF">BC008_14675</name>
    <name evidence="2" type="ORF">BC008_15000</name>
</gene>
<dbReference type="EMBL" id="LMTZ01000134">
    <property type="protein sequence ID" value="KST63705.1"/>
    <property type="molecule type" value="Genomic_DNA"/>
</dbReference>
<proteinExistence type="predicted"/>
<dbReference type="OrthoDB" id="516025at2"/>
<dbReference type="Gene3D" id="3.30.70.100">
    <property type="match status" value="1"/>
</dbReference>
<dbReference type="EMBL" id="LMTZ01000132">
    <property type="protein sequence ID" value="KST63802.1"/>
    <property type="molecule type" value="Genomic_DNA"/>
</dbReference>
<dbReference type="Proteomes" id="UP000053372">
    <property type="component" value="Unassembled WGS sequence"/>
</dbReference>
<keyword evidence="3" id="KW-1185">Reference proteome</keyword>
<sequence>MEFHVPTLKSQEASDNLKQTILTSEPNANVNIDLDSQKVTIESKASAETFKQLIVASGHKIN</sequence>
<name>A0A0V7ZGM1_9CYAN</name>